<feature type="domain" description="HTH marR-type" evidence="1">
    <location>
        <begin position="9"/>
        <end position="145"/>
    </location>
</feature>
<comment type="caution">
    <text evidence="2">The sequence shown here is derived from an EMBL/GenBank/DDBJ whole genome shotgun (WGS) entry which is preliminary data.</text>
</comment>
<evidence type="ECO:0000313" key="3">
    <source>
        <dbReference type="Proteomes" id="UP001206128"/>
    </source>
</evidence>
<accession>A0AAE3GJ17</accession>
<evidence type="ECO:0000259" key="1">
    <source>
        <dbReference type="PROSITE" id="PS50995"/>
    </source>
</evidence>
<dbReference type="PANTHER" id="PTHR33164:SF106">
    <property type="entry name" value="TRANSCRIPTIONAL REGULATORY PROTEIN"/>
    <property type="match status" value="1"/>
</dbReference>
<name>A0AAE3GJ17_9PSEU</name>
<dbReference type="InterPro" id="IPR039422">
    <property type="entry name" value="MarR/SlyA-like"/>
</dbReference>
<evidence type="ECO:0000313" key="2">
    <source>
        <dbReference type="EMBL" id="MCP2169106.1"/>
    </source>
</evidence>
<proteinExistence type="predicted"/>
<dbReference type="GO" id="GO:0003677">
    <property type="term" value="F:DNA binding"/>
    <property type="evidence" value="ECO:0007669"/>
    <property type="project" value="UniProtKB-KW"/>
</dbReference>
<protein>
    <submittedName>
        <fullName evidence="2">DNA-binding transcriptional regulator, MarR family</fullName>
    </submittedName>
</protein>
<dbReference type="Proteomes" id="UP001206128">
    <property type="component" value="Unassembled WGS sequence"/>
</dbReference>
<dbReference type="SUPFAM" id="SSF46785">
    <property type="entry name" value="Winged helix' DNA-binding domain"/>
    <property type="match status" value="1"/>
</dbReference>
<dbReference type="Gene3D" id="1.10.10.10">
    <property type="entry name" value="Winged helix-like DNA-binding domain superfamily/Winged helix DNA-binding domain"/>
    <property type="match status" value="1"/>
</dbReference>
<sequence length="160" mass="17682">MPNKRGAEREALVSAVIDALPDWANAVIQLNDLIAERMGVVPTDFQCLHLLHRDGPTTASVLATRIGLTPGSVSRMIDRLDAAGCVRRSVDPVDRRRVLIEPTAAGLRRIAAYYADLTSRTRDDLADFDEDQLRALLRFFASAQRSTTGEVTRLRARSKP</sequence>
<dbReference type="PANTHER" id="PTHR33164">
    <property type="entry name" value="TRANSCRIPTIONAL REGULATOR, MARR FAMILY"/>
    <property type="match status" value="1"/>
</dbReference>
<dbReference type="PROSITE" id="PS50995">
    <property type="entry name" value="HTH_MARR_2"/>
    <property type="match status" value="1"/>
</dbReference>
<dbReference type="GO" id="GO:0003700">
    <property type="term" value="F:DNA-binding transcription factor activity"/>
    <property type="evidence" value="ECO:0007669"/>
    <property type="project" value="InterPro"/>
</dbReference>
<organism evidence="2 3">
    <name type="scientific">Goodfellowiella coeruleoviolacea</name>
    <dbReference type="NCBI Taxonomy" id="334858"/>
    <lineage>
        <taxon>Bacteria</taxon>
        <taxon>Bacillati</taxon>
        <taxon>Actinomycetota</taxon>
        <taxon>Actinomycetes</taxon>
        <taxon>Pseudonocardiales</taxon>
        <taxon>Pseudonocardiaceae</taxon>
        <taxon>Goodfellowiella</taxon>
    </lineage>
</organism>
<dbReference type="Pfam" id="PF01047">
    <property type="entry name" value="MarR"/>
    <property type="match status" value="1"/>
</dbReference>
<dbReference type="GO" id="GO:0006950">
    <property type="term" value="P:response to stress"/>
    <property type="evidence" value="ECO:0007669"/>
    <property type="project" value="TreeGrafter"/>
</dbReference>
<keyword evidence="2" id="KW-0238">DNA-binding</keyword>
<keyword evidence="3" id="KW-1185">Reference proteome</keyword>
<dbReference type="InterPro" id="IPR000835">
    <property type="entry name" value="HTH_MarR-typ"/>
</dbReference>
<reference evidence="2" key="1">
    <citation type="submission" date="2022-06" db="EMBL/GenBank/DDBJ databases">
        <title>Genomic Encyclopedia of Archaeal and Bacterial Type Strains, Phase II (KMG-II): from individual species to whole genera.</title>
        <authorList>
            <person name="Goeker M."/>
        </authorList>
    </citation>
    <scope>NUCLEOTIDE SEQUENCE</scope>
    <source>
        <strain evidence="2">DSM 43935</strain>
    </source>
</reference>
<dbReference type="AlphaFoldDB" id="A0AAE3GJ17"/>
<dbReference type="SMART" id="SM00347">
    <property type="entry name" value="HTH_MARR"/>
    <property type="match status" value="1"/>
</dbReference>
<gene>
    <name evidence="2" type="ORF">LX83_005990</name>
</gene>
<dbReference type="RefSeq" id="WP_253777605.1">
    <property type="nucleotide sequence ID" value="NZ_JAMTCK010000017.1"/>
</dbReference>
<dbReference type="InterPro" id="IPR036388">
    <property type="entry name" value="WH-like_DNA-bd_sf"/>
</dbReference>
<dbReference type="InterPro" id="IPR036390">
    <property type="entry name" value="WH_DNA-bd_sf"/>
</dbReference>
<dbReference type="EMBL" id="JAMTCK010000017">
    <property type="protein sequence ID" value="MCP2169106.1"/>
    <property type="molecule type" value="Genomic_DNA"/>
</dbReference>